<proteinExistence type="predicted"/>
<dbReference type="EMBL" id="CP034562">
    <property type="protein sequence ID" value="AZQ62491.1"/>
    <property type="molecule type" value="Genomic_DNA"/>
</dbReference>
<reference evidence="1 2" key="1">
    <citation type="submission" date="2018-12" db="EMBL/GenBank/DDBJ databases">
        <title>Flammeovirga pectinis sp. nov., isolated from the gut of the Korean scallop, Patinopecten yessoensis.</title>
        <authorList>
            <person name="Bae J.-W."/>
            <person name="Jeong Y.-S."/>
            <person name="Kang W."/>
        </authorList>
    </citation>
    <scope>NUCLEOTIDE SEQUENCE [LARGE SCALE GENOMIC DNA]</scope>
    <source>
        <strain evidence="1 2">L12M1</strain>
    </source>
</reference>
<dbReference type="AlphaFoldDB" id="A0A3S9P2Q5"/>
<name>A0A3S9P2Q5_9BACT</name>
<dbReference type="OrthoDB" id="981196at2"/>
<accession>A0A3S9P2Q5</accession>
<evidence type="ECO:0000313" key="1">
    <source>
        <dbReference type="EMBL" id="AZQ62491.1"/>
    </source>
</evidence>
<dbReference type="Proteomes" id="UP000267268">
    <property type="component" value="Chromosome 1"/>
</dbReference>
<keyword evidence="2" id="KW-1185">Reference proteome</keyword>
<sequence>MAIYNTLFDLMLNKWIQFNNKDLPTGKILSITTAWIDYLNTYQLSVRIEDINKETHNIRINLENDSEDYYIKLFRGNLGKISDSYEELLINH</sequence>
<evidence type="ECO:0000313" key="2">
    <source>
        <dbReference type="Proteomes" id="UP000267268"/>
    </source>
</evidence>
<protein>
    <submittedName>
        <fullName evidence="1">Uncharacterized protein</fullName>
    </submittedName>
</protein>
<dbReference type="KEGG" id="fll:EI427_09635"/>
<organism evidence="1 2">
    <name type="scientific">Flammeovirga pectinis</name>
    <dbReference type="NCBI Taxonomy" id="2494373"/>
    <lineage>
        <taxon>Bacteria</taxon>
        <taxon>Pseudomonadati</taxon>
        <taxon>Bacteroidota</taxon>
        <taxon>Cytophagia</taxon>
        <taxon>Cytophagales</taxon>
        <taxon>Flammeovirgaceae</taxon>
        <taxon>Flammeovirga</taxon>
    </lineage>
</organism>
<dbReference type="RefSeq" id="WP_126614046.1">
    <property type="nucleotide sequence ID" value="NZ_CP034562.1"/>
</dbReference>
<gene>
    <name evidence="1" type="ORF">EI427_09635</name>
</gene>